<reference evidence="5" key="1">
    <citation type="submission" date="2023-03" db="EMBL/GenBank/DDBJ databases">
        <authorList>
            <person name="Steffen K."/>
            <person name="Cardenas P."/>
        </authorList>
    </citation>
    <scope>NUCLEOTIDE SEQUENCE</scope>
</reference>
<feature type="domain" description="MINDY deubiquitinase" evidence="4">
    <location>
        <begin position="3"/>
        <end position="66"/>
    </location>
</feature>
<dbReference type="AlphaFoldDB" id="A0AA35R9D5"/>
<dbReference type="GO" id="GO:0006508">
    <property type="term" value="P:proteolysis"/>
    <property type="evidence" value="ECO:0007669"/>
    <property type="project" value="UniProtKB-KW"/>
</dbReference>
<gene>
    <name evidence="5" type="ORF">GBAR_LOCUS4834</name>
</gene>
<keyword evidence="6" id="KW-1185">Reference proteome</keyword>
<evidence type="ECO:0000256" key="2">
    <source>
        <dbReference type="RuleBase" id="RU367139"/>
    </source>
</evidence>
<proteinExistence type="inferred from homology"/>
<accession>A0AA35R9D5</accession>
<evidence type="ECO:0000256" key="1">
    <source>
        <dbReference type="ARBA" id="ARBA00006616"/>
    </source>
</evidence>
<evidence type="ECO:0000259" key="4">
    <source>
        <dbReference type="Pfam" id="PF04424"/>
    </source>
</evidence>
<dbReference type="EC" id="3.4.19.12" evidence="2"/>
<feature type="region of interest" description="Disordered" evidence="3">
    <location>
        <begin position="69"/>
        <end position="101"/>
    </location>
</feature>
<keyword evidence="2" id="KW-0645">Protease</keyword>
<comment type="caution">
    <text evidence="5">The sequence shown here is derived from an EMBL/GenBank/DDBJ whole genome shotgun (WGS) entry which is preliminary data.</text>
</comment>
<keyword evidence="2 5" id="KW-0378">Hydrolase</keyword>
<name>A0AA35R9D5_GEOBA</name>
<dbReference type="GO" id="GO:0016807">
    <property type="term" value="F:cysteine-type carboxypeptidase activity"/>
    <property type="evidence" value="ECO:0007669"/>
    <property type="project" value="TreeGrafter"/>
</dbReference>
<dbReference type="PANTHER" id="PTHR18063">
    <property type="entry name" value="NF-E2 INDUCIBLE PROTEIN"/>
    <property type="match status" value="1"/>
</dbReference>
<evidence type="ECO:0000313" key="5">
    <source>
        <dbReference type="EMBL" id="CAI8006633.1"/>
    </source>
</evidence>
<dbReference type="GO" id="GO:0071944">
    <property type="term" value="C:cell periphery"/>
    <property type="evidence" value="ECO:0007669"/>
    <property type="project" value="TreeGrafter"/>
</dbReference>
<dbReference type="GO" id="GO:0071108">
    <property type="term" value="P:protein K48-linked deubiquitination"/>
    <property type="evidence" value="ECO:0007669"/>
    <property type="project" value="TreeGrafter"/>
</dbReference>
<dbReference type="PANTHER" id="PTHR18063:SF6">
    <property type="entry name" value="UBIQUITIN CARBOXYL-TERMINAL HYDROLASE"/>
    <property type="match status" value="1"/>
</dbReference>
<dbReference type="Proteomes" id="UP001174909">
    <property type="component" value="Unassembled WGS sequence"/>
</dbReference>
<dbReference type="GO" id="GO:1990380">
    <property type="term" value="F:K48-linked deubiquitinase activity"/>
    <property type="evidence" value="ECO:0007669"/>
    <property type="project" value="UniProtKB-UniRule"/>
</dbReference>
<keyword evidence="2" id="KW-0788">Thiol protease</keyword>
<dbReference type="InterPro" id="IPR033979">
    <property type="entry name" value="MINDY_domain"/>
</dbReference>
<evidence type="ECO:0000313" key="6">
    <source>
        <dbReference type="Proteomes" id="UP001174909"/>
    </source>
</evidence>
<keyword evidence="2" id="KW-0833">Ubl conjugation pathway</keyword>
<dbReference type="GO" id="GO:0005829">
    <property type="term" value="C:cytosol"/>
    <property type="evidence" value="ECO:0007669"/>
    <property type="project" value="TreeGrafter"/>
</dbReference>
<protein>
    <recommendedName>
        <fullName evidence="2">Ubiquitin carboxyl-terminal hydrolase</fullName>
        <ecNumber evidence="2">3.4.19.12</ecNumber>
    </recommendedName>
</protein>
<comment type="function">
    <text evidence="2">Hydrolase that can specifically remove 'Lys-48'-linked conjugated ubiquitin from proteins. Has exodeubiquitinase activity and has a preference for long polyubiquitin chains. May play a regulatory role at the level of protein turnover.</text>
</comment>
<comment type="similarity">
    <text evidence="1 2">Belongs to the MINDY deubiquitinase family. FAM63 subfamily.</text>
</comment>
<dbReference type="GO" id="GO:0036435">
    <property type="term" value="F:K48-linked polyubiquitin modification-dependent protein binding"/>
    <property type="evidence" value="ECO:0007669"/>
    <property type="project" value="UniProtKB-UniRule"/>
</dbReference>
<evidence type="ECO:0000256" key="3">
    <source>
        <dbReference type="SAM" id="MobiDB-lite"/>
    </source>
</evidence>
<comment type="catalytic activity">
    <reaction evidence="2">
        <text>Thiol-dependent hydrolysis of ester, thioester, amide, peptide and isopeptide bonds formed by the C-terminal Gly of ubiquitin (a 76-residue protein attached to proteins as an intracellular targeting signal).</text>
        <dbReference type="EC" id="3.4.19.12"/>
    </reaction>
</comment>
<dbReference type="Pfam" id="PF04424">
    <property type="entry name" value="MINDY_DUB"/>
    <property type="match status" value="1"/>
</dbReference>
<dbReference type="EMBL" id="CASHTH010000704">
    <property type="protein sequence ID" value="CAI8006633.1"/>
    <property type="molecule type" value="Genomic_DNA"/>
</dbReference>
<organism evidence="5 6">
    <name type="scientific">Geodia barretti</name>
    <name type="common">Barrett's horny sponge</name>
    <dbReference type="NCBI Taxonomy" id="519541"/>
    <lineage>
        <taxon>Eukaryota</taxon>
        <taxon>Metazoa</taxon>
        <taxon>Porifera</taxon>
        <taxon>Demospongiae</taxon>
        <taxon>Heteroscleromorpha</taxon>
        <taxon>Tetractinellida</taxon>
        <taxon>Astrophorina</taxon>
        <taxon>Geodiidae</taxon>
        <taxon>Geodia</taxon>
    </lineage>
</organism>
<dbReference type="GO" id="GO:0004843">
    <property type="term" value="F:cysteine-type deubiquitinase activity"/>
    <property type="evidence" value="ECO:0007669"/>
    <property type="project" value="UniProtKB-UniRule"/>
</dbReference>
<dbReference type="InterPro" id="IPR007518">
    <property type="entry name" value="MINDY"/>
</dbReference>
<sequence length="187" mass="21742">MCELGGMMEEGELAVFFRNNHFSTILKRQDHLLLLVTDHGFVNEHGHVWQTLSTTDGDESFMDARFRPSAVSEVQQEREKEGAESQDQTTPTRDPPPVSQDVDYQTALTLQQEEYRAAGEWRLITPTNPPHLNRFTQLWQDQIQLRNTREHHRLTDNTDQIHHAQSFNSQLYRVIVIIVTSHHNDNT</sequence>
<dbReference type="GO" id="GO:0140934">
    <property type="term" value="F:histone deubiquitinase activity"/>
    <property type="evidence" value="ECO:0007669"/>
    <property type="project" value="UniProtKB-UniRule"/>
</dbReference>